<proteinExistence type="predicted"/>
<reference evidence="2 3" key="1">
    <citation type="submission" date="2020-01" db="EMBL/GenBank/DDBJ databases">
        <authorList>
            <person name="Gupta K D."/>
        </authorList>
    </citation>
    <scope>NUCLEOTIDE SEQUENCE [LARGE SCALE GENOMIC DNA]</scope>
</reference>
<feature type="compositionally biased region" description="Low complexity" evidence="1">
    <location>
        <begin position="221"/>
        <end position="232"/>
    </location>
</feature>
<protein>
    <submittedName>
        <fullName evidence="2">Uncharacterized protein</fullName>
    </submittedName>
</protein>
<feature type="compositionally biased region" description="Polar residues" evidence="1">
    <location>
        <begin position="233"/>
        <end position="245"/>
    </location>
</feature>
<feature type="compositionally biased region" description="Polar residues" evidence="1">
    <location>
        <begin position="187"/>
        <end position="220"/>
    </location>
</feature>
<dbReference type="Proteomes" id="UP000467700">
    <property type="component" value="Unassembled WGS sequence"/>
</dbReference>
<organism evidence="2 3">
    <name type="scientific">Cyclocybe aegerita</name>
    <name type="common">Black poplar mushroom</name>
    <name type="synonym">Agrocybe aegerita</name>
    <dbReference type="NCBI Taxonomy" id="1973307"/>
    <lineage>
        <taxon>Eukaryota</taxon>
        <taxon>Fungi</taxon>
        <taxon>Dikarya</taxon>
        <taxon>Basidiomycota</taxon>
        <taxon>Agaricomycotina</taxon>
        <taxon>Agaricomycetes</taxon>
        <taxon>Agaricomycetidae</taxon>
        <taxon>Agaricales</taxon>
        <taxon>Agaricineae</taxon>
        <taxon>Bolbitiaceae</taxon>
        <taxon>Cyclocybe</taxon>
    </lineage>
</organism>
<feature type="region of interest" description="Disordered" evidence="1">
    <location>
        <begin position="103"/>
        <end position="131"/>
    </location>
</feature>
<dbReference type="EMBL" id="CACVBS010000088">
    <property type="protein sequence ID" value="CAA7270253.1"/>
    <property type="molecule type" value="Genomic_DNA"/>
</dbReference>
<feature type="region of interest" description="Disordered" evidence="1">
    <location>
        <begin position="1"/>
        <end position="24"/>
    </location>
</feature>
<accession>A0A8S0XSD2</accession>
<sequence length="307" mass="31503">MAVGGALVARQDSPTPPVPSSTTTRRITLSNDARAVPTGAAEPSSITTIIASNLDPGDMSYTWTSVNVPQGWYILTASLPERAYSVNSQSFFVHPGSSTACLPVATSSSSTSSTPSGSPSPTTTTIPVGASSSSVSIGTIVGISIGAVALVAAILAARPSVPDSVIGRRSIDSTNAYPPSSPSSPSNLRNSSTPALISRNNSLRTQQPSPAPWTNTNVVQSPICPSSPASPSDATKQTKQANRQSFGARKRKPVPAYDASLADEAAAAPPPVPPHHELVHKSSFGPGGIEGKPMHYLIPDMPMSAKD</sequence>
<feature type="region of interest" description="Disordered" evidence="1">
    <location>
        <begin position="165"/>
        <end position="307"/>
    </location>
</feature>
<gene>
    <name evidence="2" type="ORF">AAE3_LOCUS12507</name>
</gene>
<dbReference type="AlphaFoldDB" id="A0A8S0XSD2"/>
<evidence type="ECO:0000256" key="1">
    <source>
        <dbReference type="SAM" id="MobiDB-lite"/>
    </source>
</evidence>
<dbReference type="OrthoDB" id="3266934at2759"/>
<comment type="caution">
    <text evidence="2">The sequence shown here is derived from an EMBL/GenBank/DDBJ whole genome shotgun (WGS) entry which is preliminary data.</text>
</comment>
<evidence type="ECO:0000313" key="2">
    <source>
        <dbReference type="EMBL" id="CAA7270253.1"/>
    </source>
</evidence>
<keyword evidence="3" id="KW-1185">Reference proteome</keyword>
<feature type="compositionally biased region" description="Low complexity" evidence="1">
    <location>
        <begin position="255"/>
        <end position="267"/>
    </location>
</feature>
<feature type="compositionally biased region" description="Low complexity" evidence="1">
    <location>
        <begin position="106"/>
        <end position="131"/>
    </location>
</feature>
<name>A0A8S0XSD2_CYCAE</name>
<evidence type="ECO:0000313" key="3">
    <source>
        <dbReference type="Proteomes" id="UP000467700"/>
    </source>
</evidence>